<evidence type="ECO:0000256" key="3">
    <source>
        <dbReference type="ARBA" id="ARBA00022448"/>
    </source>
</evidence>
<evidence type="ECO:0000256" key="5">
    <source>
        <dbReference type="ARBA" id="ARBA00022692"/>
    </source>
</evidence>
<dbReference type="PANTHER" id="PTHR30269:SF0">
    <property type="entry name" value="MEMBRANE TRANSPORTER PROTEIN YFCA-RELATED"/>
    <property type="match status" value="1"/>
</dbReference>
<evidence type="ECO:0000313" key="10">
    <source>
        <dbReference type="Proteomes" id="UP000035425"/>
    </source>
</evidence>
<accession>A0ABR5F2C6</accession>
<comment type="subcellular location">
    <subcellularLocation>
        <location evidence="1 8">Cell membrane</location>
        <topology evidence="1 8">Multi-pass membrane protein</topology>
    </subcellularLocation>
</comment>
<feature type="transmembrane region" description="Helical" evidence="8">
    <location>
        <begin position="20"/>
        <end position="41"/>
    </location>
</feature>
<feature type="transmembrane region" description="Helical" evidence="8">
    <location>
        <begin position="117"/>
        <end position="147"/>
    </location>
</feature>
<dbReference type="EMBL" id="JWIO01000024">
    <property type="protein sequence ID" value="KLL10856.1"/>
    <property type="molecule type" value="Genomic_DNA"/>
</dbReference>
<reference evidence="9 10" key="1">
    <citation type="submission" date="2014-12" db="EMBL/GenBank/DDBJ databases">
        <title>Frankia sp. BMG5.1 draft genome.</title>
        <authorList>
            <person name="Gtari M."/>
            <person name="Ghodhbane-Gtari F."/>
            <person name="Nouioui I."/>
            <person name="Ktari A."/>
            <person name="Hezbri K."/>
            <person name="Mimouni W."/>
            <person name="Sbissi I."/>
            <person name="Ayari A."/>
            <person name="Yamanaka T."/>
            <person name="Normand P."/>
            <person name="Tisa L.S."/>
            <person name="Boudabous A."/>
        </authorList>
    </citation>
    <scope>NUCLEOTIDE SEQUENCE [LARGE SCALE GENOMIC DNA]</scope>
    <source>
        <strain evidence="9 10">BMG5.1</strain>
    </source>
</reference>
<feature type="transmembrane region" description="Helical" evidence="8">
    <location>
        <begin position="53"/>
        <end position="72"/>
    </location>
</feature>
<gene>
    <name evidence="9" type="ORF">FrCorBMG51_15025</name>
</gene>
<evidence type="ECO:0000256" key="1">
    <source>
        <dbReference type="ARBA" id="ARBA00004651"/>
    </source>
</evidence>
<organism evidence="9 10">
    <name type="scientific">Protofrankia coriariae</name>
    <dbReference type="NCBI Taxonomy" id="1562887"/>
    <lineage>
        <taxon>Bacteria</taxon>
        <taxon>Bacillati</taxon>
        <taxon>Actinomycetota</taxon>
        <taxon>Actinomycetes</taxon>
        <taxon>Frankiales</taxon>
        <taxon>Frankiaceae</taxon>
        <taxon>Protofrankia</taxon>
    </lineage>
</organism>
<keyword evidence="4 8" id="KW-1003">Cell membrane</keyword>
<feature type="transmembrane region" description="Helical" evidence="8">
    <location>
        <begin position="183"/>
        <end position="202"/>
    </location>
</feature>
<keyword evidence="7 8" id="KW-0472">Membrane</keyword>
<evidence type="ECO:0000256" key="6">
    <source>
        <dbReference type="ARBA" id="ARBA00022989"/>
    </source>
</evidence>
<dbReference type="Proteomes" id="UP000035425">
    <property type="component" value="Unassembled WGS sequence"/>
</dbReference>
<keyword evidence="3" id="KW-0813">Transport</keyword>
<comment type="similarity">
    <text evidence="2 8">Belongs to the 4-toluene sulfonate uptake permease (TSUP) (TC 2.A.102) family.</text>
</comment>
<name>A0ABR5F2C6_9ACTN</name>
<evidence type="ECO:0000256" key="7">
    <source>
        <dbReference type="ARBA" id="ARBA00023136"/>
    </source>
</evidence>
<keyword evidence="6 8" id="KW-1133">Transmembrane helix</keyword>
<protein>
    <recommendedName>
        <fullName evidence="8">Probable membrane transporter protein</fullName>
    </recommendedName>
</protein>
<dbReference type="InterPro" id="IPR002781">
    <property type="entry name" value="TM_pro_TauE-like"/>
</dbReference>
<feature type="transmembrane region" description="Helical" evidence="8">
    <location>
        <begin position="209"/>
        <end position="227"/>
    </location>
</feature>
<keyword evidence="5 8" id="KW-0812">Transmembrane</keyword>
<evidence type="ECO:0000256" key="2">
    <source>
        <dbReference type="ARBA" id="ARBA00009142"/>
    </source>
</evidence>
<dbReference type="InterPro" id="IPR052017">
    <property type="entry name" value="TSUP"/>
</dbReference>
<dbReference type="Pfam" id="PF01925">
    <property type="entry name" value="TauE"/>
    <property type="match status" value="1"/>
</dbReference>
<comment type="caution">
    <text evidence="9">The sequence shown here is derived from an EMBL/GenBank/DDBJ whole genome shotgun (WGS) entry which is preliminary data.</text>
</comment>
<proteinExistence type="inferred from homology"/>
<sequence>MAGLASVVSYPTLLWFGLPAVQANVTNTVSLVFVAVGAAIGSRSELAGQYWRLMRMGPVSLAGGVTGALLLLASPAGAFEAVVPWLVAGAGVLVLCRHRLMSSVGGGGLLDERGPPLAVALFVSTVYTGYFGAGGGIILFAVLGAAIPEPLPRVNAMKNVLLGMPNGVAAAAFTGFGPVYWPAVPPLACGLLIGGALGPAIVRRLRVGALRLLIGVAAIGFAVKFAVDAYL</sequence>
<evidence type="ECO:0000256" key="8">
    <source>
        <dbReference type="RuleBase" id="RU363041"/>
    </source>
</evidence>
<evidence type="ECO:0000313" key="9">
    <source>
        <dbReference type="EMBL" id="KLL10856.1"/>
    </source>
</evidence>
<keyword evidence="10" id="KW-1185">Reference proteome</keyword>
<evidence type="ECO:0000256" key="4">
    <source>
        <dbReference type="ARBA" id="ARBA00022475"/>
    </source>
</evidence>
<dbReference type="PANTHER" id="PTHR30269">
    <property type="entry name" value="TRANSMEMBRANE PROTEIN YFCA"/>
    <property type="match status" value="1"/>
</dbReference>